<dbReference type="SUPFAM" id="SSF46689">
    <property type="entry name" value="Homeodomain-like"/>
    <property type="match status" value="1"/>
</dbReference>
<evidence type="ECO:0000256" key="1">
    <source>
        <dbReference type="ARBA" id="ARBA00023015"/>
    </source>
</evidence>
<evidence type="ECO:0000259" key="5">
    <source>
        <dbReference type="PROSITE" id="PS50977"/>
    </source>
</evidence>
<dbReference type="InterPro" id="IPR009057">
    <property type="entry name" value="Homeodomain-like_sf"/>
</dbReference>
<sequence>MGRPKQFDPEAAVEQAMQVFWRQGYAATTPQDLVDALGIGKGSLYHAFGSKHALFELALRRYRDSQAVAVIELLGGEGPVKDRLRAALRMLVEMDLTDPDRRGCMAVNTAAELAGADEVAAELVRRMFDRTEEALRALVEEGRRSGEISPERDARAVGSMLLSTAVGLRLLARVAEGPERLALVVEATVDSL</sequence>
<dbReference type="PANTHER" id="PTHR47506">
    <property type="entry name" value="TRANSCRIPTIONAL REGULATORY PROTEIN"/>
    <property type="match status" value="1"/>
</dbReference>
<dbReference type="STRING" id="68223.GCA_002028425_06403"/>
<evidence type="ECO:0000256" key="2">
    <source>
        <dbReference type="ARBA" id="ARBA00023125"/>
    </source>
</evidence>
<name>A0A0F4JRU8_9ACTN</name>
<evidence type="ECO:0000313" key="7">
    <source>
        <dbReference type="Proteomes" id="UP000033551"/>
    </source>
</evidence>
<dbReference type="Proteomes" id="UP000033551">
    <property type="component" value="Unassembled WGS sequence"/>
</dbReference>
<dbReference type="Pfam" id="PF00440">
    <property type="entry name" value="TetR_N"/>
    <property type="match status" value="1"/>
</dbReference>
<dbReference type="EMBL" id="JZWV01000151">
    <property type="protein sequence ID" value="KJY36554.1"/>
    <property type="molecule type" value="Genomic_DNA"/>
</dbReference>
<dbReference type="OrthoDB" id="9805134at2"/>
<dbReference type="InterPro" id="IPR001647">
    <property type="entry name" value="HTH_TetR"/>
</dbReference>
<keyword evidence="7" id="KW-1185">Reference proteome</keyword>
<protein>
    <submittedName>
        <fullName evidence="6">TetR family transcriptional regulator</fullName>
    </submittedName>
</protein>
<accession>A0A0F4JRU8</accession>
<dbReference type="Pfam" id="PF16925">
    <property type="entry name" value="TetR_C_13"/>
    <property type="match status" value="1"/>
</dbReference>
<dbReference type="PATRIC" id="fig|68223.7.peg.4258"/>
<evidence type="ECO:0000313" key="6">
    <source>
        <dbReference type="EMBL" id="KJY36554.1"/>
    </source>
</evidence>
<dbReference type="PRINTS" id="PR00455">
    <property type="entry name" value="HTHTETR"/>
</dbReference>
<gene>
    <name evidence="6" type="ORF">VR44_07770</name>
</gene>
<dbReference type="PROSITE" id="PS50977">
    <property type="entry name" value="HTH_TETR_2"/>
    <property type="match status" value="1"/>
</dbReference>
<dbReference type="Gene3D" id="1.10.10.60">
    <property type="entry name" value="Homeodomain-like"/>
    <property type="match status" value="1"/>
</dbReference>
<dbReference type="AlphaFoldDB" id="A0A0F4JRU8"/>
<dbReference type="RefSeq" id="WP_045946646.1">
    <property type="nucleotide sequence ID" value="NZ_JZWV01000151.1"/>
</dbReference>
<dbReference type="InterPro" id="IPR036271">
    <property type="entry name" value="Tet_transcr_reg_TetR-rel_C_sf"/>
</dbReference>
<proteinExistence type="predicted"/>
<feature type="DNA-binding region" description="H-T-H motif" evidence="4">
    <location>
        <begin position="29"/>
        <end position="48"/>
    </location>
</feature>
<keyword evidence="3" id="KW-0804">Transcription</keyword>
<evidence type="ECO:0000256" key="4">
    <source>
        <dbReference type="PROSITE-ProRule" id="PRU00335"/>
    </source>
</evidence>
<keyword evidence="2 4" id="KW-0238">DNA-binding</keyword>
<dbReference type="GO" id="GO:0003677">
    <property type="term" value="F:DNA binding"/>
    <property type="evidence" value="ECO:0007669"/>
    <property type="project" value="UniProtKB-UniRule"/>
</dbReference>
<dbReference type="Gene3D" id="1.10.357.10">
    <property type="entry name" value="Tetracycline Repressor, domain 2"/>
    <property type="match status" value="1"/>
</dbReference>
<keyword evidence="1" id="KW-0805">Transcription regulation</keyword>
<feature type="domain" description="HTH tetR-type" evidence="5">
    <location>
        <begin position="6"/>
        <end position="66"/>
    </location>
</feature>
<dbReference type="SUPFAM" id="SSF48498">
    <property type="entry name" value="Tetracyclin repressor-like, C-terminal domain"/>
    <property type="match status" value="1"/>
</dbReference>
<comment type="caution">
    <text evidence="6">The sequence shown here is derived from an EMBL/GenBank/DDBJ whole genome shotgun (WGS) entry which is preliminary data.</text>
</comment>
<organism evidence="6 7">
    <name type="scientific">Streptomyces katrae</name>
    <dbReference type="NCBI Taxonomy" id="68223"/>
    <lineage>
        <taxon>Bacteria</taxon>
        <taxon>Bacillati</taxon>
        <taxon>Actinomycetota</taxon>
        <taxon>Actinomycetes</taxon>
        <taxon>Kitasatosporales</taxon>
        <taxon>Streptomycetaceae</taxon>
        <taxon>Streptomyces</taxon>
    </lineage>
</organism>
<dbReference type="InterPro" id="IPR011075">
    <property type="entry name" value="TetR_C"/>
</dbReference>
<evidence type="ECO:0000256" key="3">
    <source>
        <dbReference type="ARBA" id="ARBA00023163"/>
    </source>
</evidence>
<reference evidence="6 7" key="1">
    <citation type="submission" date="2015-02" db="EMBL/GenBank/DDBJ databases">
        <authorList>
            <person name="Ju K.-S."/>
            <person name="Doroghazi J.R."/>
            <person name="Metcalf W."/>
        </authorList>
    </citation>
    <scope>NUCLEOTIDE SEQUENCE [LARGE SCALE GENOMIC DNA]</scope>
    <source>
        <strain evidence="6 7">NRRL ISP-5550</strain>
    </source>
</reference>
<dbReference type="PANTHER" id="PTHR47506:SF1">
    <property type="entry name" value="HTH-TYPE TRANSCRIPTIONAL REGULATOR YJDC"/>
    <property type="match status" value="1"/>
</dbReference>